<evidence type="ECO:0000256" key="6">
    <source>
        <dbReference type="ARBA" id="ARBA00023098"/>
    </source>
</evidence>
<gene>
    <name evidence="11" type="ORF">RIF29_40798</name>
</gene>
<dbReference type="EMBL" id="JAYWIO010000008">
    <property type="protein sequence ID" value="KAK7245944.1"/>
    <property type="molecule type" value="Genomic_DNA"/>
</dbReference>
<evidence type="ECO:0000256" key="8">
    <source>
        <dbReference type="ARBA" id="ARBA00023315"/>
    </source>
</evidence>
<organism evidence="11 12">
    <name type="scientific">Crotalaria pallida</name>
    <name type="common">Smooth rattlebox</name>
    <name type="synonym">Crotalaria striata</name>
    <dbReference type="NCBI Taxonomy" id="3830"/>
    <lineage>
        <taxon>Eukaryota</taxon>
        <taxon>Viridiplantae</taxon>
        <taxon>Streptophyta</taxon>
        <taxon>Embryophyta</taxon>
        <taxon>Tracheophyta</taxon>
        <taxon>Spermatophyta</taxon>
        <taxon>Magnoliopsida</taxon>
        <taxon>eudicotyledons</taxon>
        <taxon>Gunneridae</taxon>
        <taxon>Pentapetalae</taxon>
        <taxon>rosids</taxon>
        <taxon>fabids</taxon>
        <taxon>Fabales</taxon>
        <taxon>Fabaceae</taxon>
        <taxon>Papilionoideae</taxon>
        <taxon>50 kb inversion clade</taxon>
        <taxon>genistoids sensu lato</taxon>
        <taxon>core genistoids</taxon>
        <taxon>Crotalarieae</taxon>
        <taxon>Crotalaria</taxon>
    </lineage>
</organism>
<dbReference type="PANTHER" id="PTHR31595">
    <property type="entry name" value="LONG-CHAIN-ALCOHOL O-FATTY-ACYLTRANSFERASE 3-RELATED"/>
    <property type="match status" value="1"/>
</dbReference>
<dbReference type="InterPro" id="IPR044851">
    <property type="entry name" value="Wax_synthase"/>
</dbReference>
<accession>A0AAN9E3V7</accession>
<feature type="transmembrane region" description="Helical" evidence="9">
    <location>
        <begin position="273"/>
        <end position="292"/>
    </location>
</feature>
<dbReference type="GO" id="GO:0008374">
    <property type="term" value="F:O-acyltransferase activity"/>
    <property type="evidence" value="ECO:0007669"/>
    <property type="project" value="InterPro"/>
</dbReference>
<dbReference type="GO" id="GO:0016020">
    <property type="term" value="C:membrane"/>
    <property type="evidence" value="ECO:0007669"/>
    <property type="project" value="UniProtKB-SubCell"/>
</dbReference>
<feature type="transmembrane region" description="Helical" evidence="9">
    <location>
        <begin position="55"/>
        <end position="71"/>
    </location>
</feature>
<keyword evidence="4 9" id="KW-0812">Transmembrane</keyword>
<evidence type="ECO:0000256" key="1">
    <source>
        <dbReference type="ARBA" id="ARBA00004141"/>
    </source>
</evidence>
<comment type="subcellular location">
    <subcellularLocation>
        <location evidence="1">Membrane</location>
        <topology evidence="1">Multi-pass membrane protein</topology>
    </subcellularLocation>
</comment>
<feature type="domain" description="Wax synthase" evidence="10">
    <location>
        <begin position="221"/>
        <end position="312"/>
    </location>
</feature>
<comment type="caution">
    <text evidence="11">The sequence shown here is derived from an EMBL/GenBank/DDBJ whole genome shotgun (WGS) entry which is preliminary data.</text>
</comment>
<keyword evidence="12" id="KW-1185">Reference proteome</keyword>
<dbReference type="PANTHER" id="PTHR31595:SF38">
    <property type="entry name" value="MBOAT (MEMBRANE BOUND O-ACYL TRANSFERASE) FAMILY PROTEIN"/>
    <property type="match status" value="1"/>
</dbReference>
<evidence type="ECO:0000256" key="2">
    <source>
        <dbReference type="ARBA" id="ARBA00007282"/>
    </source>
</evidence>
<evidence type="ECO:0000313" key="11">
    <source>
        <dbReference type="EMBL" id="KAK7245944.1"/>
    </source>
</evidence>
<evidence type="ECO:0000256" key="4">
    <source>
        <dbReference type="ARBA" id="ARBA00022692"/>
    </source>
</evidence>
<keyword evidence="5 9" id="KW-1133">Transmembrane helix</keyword>
<keyword evidence="6" id="KW-0443">Lipid metabolism</keyword>
<evidence type="ECO:0000259" key="10">
    <source>
        <dbReference type="Pfam" id="PF13813"/>
    </source>
</evidence>
<feature type="transmembrane region" description="Helical" evidence="9">
    <location>
        <begin position="27"/>
        <end position="49"/>
    </location>
</feature>
<keyword evidence="7 9" id="KW-0472">Membrane</keyword>
<feature type="transmembrane region" description="Helical" evidence="9">
    <location>
        <begin position="335"/>
        <end position="355"/>
    </location>
</feature>
<evidence type="ECO:0000256" key="9">
    <source>
        <dbReference type="SAM" id="Phobius"/>
    </source>
</evidence>
<evidence type="ECO:0000256" key="5">
    <source>
        <dbReference type="ARBA" id="ARBA00022989"/>
    </source>
</evidence>
<dbReference type="Pfam" id="PF13813">
    <property type="entry name" value="MBOAT_2"/>
    <property type="match status" value="1"/>
</dbReference>
<feature type="transmembrane region" description="Helical" evidence="9">
    <location>
        <begin position="190"/>
        <end position="211"/>
    </location>
</feature>
<proteinExistence type="inferred from homology"/>
<sequence length="403" mass="46278">MVWTTAVAIMWYSHTIGKFIPQGKARLLAIFPAILILLLLPLRLSLVLLGGPTSFILGWLSTFKLLLFALGKGPLTSDPPLSFSDFVPLSLLPIKKIQQHRSNPSNTQNNNNFGRCTKLPYEEVCYKLTNEASFILANEKDVFRSLEKNQITKKGQKSPLNYPYAIMVIVLAFLIPLNDKKEILHPKFTLLIYCLYMYIGLEFIFALISLFTRKVISIEIEPQFNEPYLSTSLQDFWGRRWNIMVNRILHPTVYSPVVSASARFIGRRWAQMLGILATFAVSGLMHELIFYYIRMGESTWEPSWDSMCFFLLHGLCLAIELAFKKVLKGRWQLPRLLSWPLTVVFMIYTALWLFVPALVRCHVYEKASIELNALNETLKDFYGALRFACFHMTSDEVVKNGPI</sequence>
<evidence type="ECO:0000313" key="12">
    <source>
        <dbReference type="Proteomes" id="UP001372338"/>
    </source>
</evidence>
<feature type="transmembrane region" description="Helical" evidence="9">
    <location>
        <begin position="304"/>
        <end position="323"/>
    </location>
</feature>
<reference evidence="11 12" key="1">
    <citation type="submission" date="2024-01" db="EMBL/GenBank/DDBJ databases">
        <title>The genomes of 5 underutilized Papilionoideae crops provide insights into root nodulation and disease resistanc.</title>
        <authorList>
            <person name="Yuan L."/>
        </authorList>
    </citation>
    <scope>NUCLEOTIDE SEQUENCE [LARGE SCALE GENOMIC DNA]</scope>
    <source>
        <strain evidence="11">ZHUSHIDOU_FW_LH</strain>
        <tissue evidence="11">Leaf</tissue>
    </source>
</reference>
<protein>
    <recommendedName>
        <fullName evidence="10">Wax synthase domain-containing protein</fullName>
    </recommendedName>
</protein>
<feature type="transmembrane region" description="Helical" evidence="9">
    <location>
        <begin position="160"/>
        <end position="178"/>
    </location>
</feature>
<dbReference type="InterPro" id="IPR032805">
    <property type="entry name" value="Wax_synthase_dom"/>
</dbReference>
<evidence type="ECO:0000256" key="7">
    <source>
        <dbReference type="ARBA" id="ARBA00023136"/>
    </source>
</evidence>
<dbReference type="Proteomes" id="UP001372338">
    <property type="component" value="Unassembled WGS sequence"/>
</dbReference>
<comment type="similarity">
    <text evidence="2">Belongs to the wax synthase family.</text>
</comment>
<evidence type="ECO:0000256" key="3">
    <source>
        <dbReference type="ARBA" id="ARBA00022679"/>
    </source>
</evidence>
<name>A0AAN9E3V7_CROPI</name>
<keyword evidence="3" id="KW-0808">Transferase</keyword>
<dbReference type="GO" id="GO:0006629">
    <property type="term" value="P:lipid metabolic process"/>
    <property type="evidence" value="ECO:0007669"/>
    <property type="project" value="UniProtKB-KW"/>
</dbReference>
<dbReference type="AlphaFoldDB" id="A0AAN9E3V7"/>
<keyword evidence="8" id="KW-0012">Acyltransferase</keyword>